<dbReference type="EMBL" id="JBHRTS010000004">
    <property type="protein sequence ID" value="MFC3194462.1"/>
    <property type="molecule type" value="Genomic_DNA"/>
</dbReference>
<protein>
    <submittedName>
        <fullName evidence="2">CPBP family intramembrane glutamic endopeptidase</fullName>
        <ecNumber evidence="2">3.4.-.-</ecNumber>
    </submittedName>
</protein>
<feature type="transmembrane region" description="Helical" evidence="1">
    <location>
        <begin position="446"/>
        <end position="465"/>
    </location>
</feature>
<keyword evidence="1" id="KW-0812">Transmembrane</keyword>
<feature type="transmembrane region" description="Helical" evidence="1">
    <location>
        <begin position="21"/>
        <end position="40"/>
    </location>
</feature>
<keyword evidence="1" id="KW-1133">Transmembrane helix</keyword>
<name>A0ABV7JBA2_9GAMM</name>
<accession>A0ABV7JBA2</accession>
<feature type="transmembrane region" description="Helical" evidence="1">
    <location>
        <begin position="296"/>
        <end position="316"/>
    </location>
</feature>
<keyword evidence="3" id="KW-1185">Reference proteome</keyword>
<organism evidence="2 3">
    <name type="scientific">Marinicella sediminis</name>
    <dbReference type="NCBI Taxonomy" id="1792834"/>
    <lineage>
        <taxon>Bacteria</taxon>
        <taxon>Pseudomonadati</taxon>
        <taxon>Pseudomonadota</taxon>
        <taxon>Gammaproteobacteria</taxon>
        <taxon>Lysobacterales</taxon>
        <taxon>Marinicellaceae</taxon>
        <taxon>Marinicella</taxon>
    </lineage>
</organism>
<evidence type="ECO:0000256" key="1">
    <source>
        <dbReference type="SAM" id="Phobius"/>
    </source>
</evidence>
<dbReference type="Proteomes" id="UP001595533">
    <property type="component" value="Unassembled WGS sequence"/>
</dbReference>
<sequence>MIRNLFTKHDMTAGKYTTESSASQAVIHWVMATMVFVVMWCFSQEYVAGKLNERTLNVQQQMDRINHHFNWPLSGTKDLVGDIDNDWQQVTSGFVSLHSEPVMSLAFDSRDFDPTLYQQLSVDVQLNGAGAKEATVRLEFSNQDQGKFYYAPPMNLSQLKNPLQLTDWQWFLLDEQGKAIGKPLQWTGLGGLNGLVLRFYLSAESTVEVRGVSLPQYQPRQWLMPKVINCQDAYKDWLSCAVTNRMNHLDEQHNNGISHQFMTFSVFNTVSPMLWLAVGWLVMLFLIWQVNPQAPLVVWVLVSSVFVLIFVLHQVITLTLAAHLRTAVMGLSLVLLLVYAGRIWRVEKAGWPLWLMIILVFLAVVYGLSLPLSFVQQLPAYFLWALIQQTLLGPVFSDELKTHLKTSDLTTAWLVAVLFAIIHAPNHSLMLATLLGGFIWSWSWLVYRNIYLNAFSHALLALLFYEVSPEAWLGSARIGLFF</sequence>
<gene>
    <name evidence="2" type="ORF">ACFODZ_09435</name>
</gene>
<dbReference type="GO" id="GO:0016787">
    <property type="term" value="F:hydrolase activity"/>
    <property type="evidence" value="ECO:0007669"/>
    <property type="project" value="UniProtKB-KW"/>
</dbReference>
<feature type="transmembrane region" description="Helical" evidence="1">
    <location>
        <begin position="322"/>
        <end position="341"/>
    </location>
</feature>
<evidence type="ECO:0000313" key="2">
    <source>
        <dbReference type="EMBL" id="MFC3194462.1"/>
    </source>
</evidence>
<feature type="transmembrane region" description="Helical" evidence="1">
    <location>
        <begin position="272"/>
        <end position="289"/>
    </location>
</feature>
<comment type="caution">
    <text evidence="2">The sequence shown here is derived from an EMBL/GenBank/DDBJ whole genome shotgun (WGS) entry which is preliminary data.</text>
</comment>
<keyword evidence="1" id="KW-0472">Membrane</keyword>
<feature type="transmembrane region" description="Helical" evidence="1">
    <location>
        <begin position="353"/>
        <end position="375"/>
    </location>
</feature>
<dbReference type="EC" id="3.4.-.-" evidence="2"/>
<reference evidence="3" key="1">
    <citation type="journal article" date="2019" name="Int. J. Syst. Evol. Microbiol.">
        <title>The Global Catalogue of Microorganisms (GCM) 10K type strain sequencing project: providing services to taxonomists for standard genome sequencing and annotation.</title>
        <authorList>
            <consortium name="The Broad Institute Genomics Platform"/>
            <consortium name="The Broad Institute Genome Sequencing Center for Infectious Disease"/>
            <person name="Wu L."/>
            <person name="Ma J."/>
        </authorList>
    </citation>
    <scope>NUCLEOTIDE SEQUENCE [LARGE SCALE GENOMIC DNA]</scope>
    <source>
        <strain evidence="3">KCTC 42953</strain>
    </source>
</reference>
<proteinExistence type="predicted"/>
<evidence type="ECO:0000313" key="3">
    <source>
        <dbReference type="Proteomes" id="UP001595533"/>
    </source>
</evidence>
<feature type="transmembrane region" description="Helical" evidence="1">
    <location>
        <begin position="412"/>
        <end position="440"/>
    </location>
</feature>
<keyword evidence="2" id="KW-0378">Hydrolase</keyword>
<dbReference type="RefSeq" id="WP_157892776.1">
    <property type="nucleotide sequence ID" value="NZ_JBHRTS010000004.1"/>
</dbReference>